<dbReference type="EMBL" id="GL945587">
    <property type="protein sequence ID" value="EGN91566.1"/>
    <property type="molecule type" value="Genomic_DNA"/>
</dbReference>
<name>F8QJF3_SERL3</name>
<dbReference type="InParanoid" id="F8QJF3"/>
<dbReference type="Proteomes" id="UP000008063">
    <property type="component" value="Unassembled WGS sequence"/>
</dbReference>
<evidence type="ECO:0000313" key="1">
    <source>
        <dbReference type="EMBL" id="EGN91566.1"/>
    </source>
</evidence>
<dbReference type="AlphaFoldDB" id="F8QJF3"/>
<gene>
    <name evidence="1" type="ORF">SERLA73DRAFT_157513</name>
</gene>
<accession>F8QJF3</accession>
<dbReference type="HOGENOM" id="CLU_013084_3_0_1"/>
<evidence type="ECO:0000313" key="2">
    <source>
        <dbReference type="Proteomes" id="UP000008063"/>
    </source>
</evidence>
<proteinExistence type="predicted"/>
<sequence length="278" mass="31780">MADVDSNLSEAARDLSVHYDENDEEYLEDLAHKMADTTGYAYMDPHTRCDRTEVQNSQWDLQMNYLVQAYLTYRHMDSGDGIPHIDDSNMHVPDHTTCPLLEGCSPLYPNVAISICTLAAYRQTHRACPRFTIQAQCKAMCHLHNFSATFDVYLEILHRVDKLLEVALKCDTPNWCMLHSCPACFYKLWDEPALNFEWLANMNGNSSLKQFKSTVYGKTDYTDTRKPSTDYWIDKSSVNLFQNEVKGNTTKQGSEGADNWVDAGIEQKQPDVDDENCC</sequence>
<reference evidence="2" key="1">
    <citation type="journal article" date="2011" name="Science">
        <title>The plant cell wall-decomposing machinery underlies the functional diversity of forest fungi.</title>
        <authorList>
            <person name="Eastwood D.C."/>
            <person name="Floudas D."/>
            <person name="Binder M."/>
            <person name="Majcherczyk A."/>
            <person name="Schneider P."/>
            <person name="Aerts A."/>
            <person name="Asiegbu F.O."/>
            <person name="Baker S.E."/>
            <person name="Barry K."/>
            <person name="Bendiksby M."/>
            <person name="Blumentritt M."/>
            <person name="Coutinho P.M."/>
            <person name="Cullen D."/>
            <person name="de Vries R.P."/>
            <person name="Gathman A."/>
            <person name="Goodell B."/>
            <person name="Henrissat B."/>
            <person name="Ihrmark K."/>
            <person name="Kauserud H."/>
            <person name="Kohler A."/>
            <person name="LaButti K."/>
            <person name="Lapidus A."/>
            <person name="Lavin J.L."/>
            <person name="Lee Y.-H."/>
            <person name="Lindquist E."/>
            <person name="Lilly W."/>
            <person name="Lucas S."/>
            <person name="Morin E."/>
            <person name="Murat C."/>
            <person name="Oguiza J.A."/>
            <person name="Park J."/>
            <person name="Pisabarro A.G."/>
            <person name="Riley R."/>
            <person name="Rosling A."/>
            <person name="Salamov A."/>
            <person name="Schmidt O."/>
            <person name="Schmutz J."/>
            <person name="Skrede I."/>
            <person name="Stenlid J."/>
            <person name="Wiebenga A."/>
            <person name="Xie X."/>
            <person name="Kuees U."/>
            <person name="Hibbett D.S."/>
            <person name="Hoffmeister D."/>
            <person name="Hoegberg N."/>
            <person name="Martin F."/>
            <person name="Grigoriev I.V."/>
            <person name="Watkinson S.C."/>
        </authorList>
    </citation>
    <scope>NUCLEOTIDE SEQUENCE [LARGE SCALE GENOMIC DNA]</scope>
    <source>
        <strain evidence="2">strain S7.3</strain>
    </source>
</reference>
<organism evidence="2">
    <name type="scientific">Serpula lacrymans var. lacrymans (strain S7.3)</name>
    <name type="common">Dry rot fungus</name>
    <dbReference type="NCBI Taxonomy" id="936435"/>
    <lineage>
        <taxon>Eukaryota</taxon>
        <taxon>Fungi</taxon>
        <taxon>Dikarya</taxon>
        <taxon>Basidiomycota</taxon>
        <taxon>Agaricomycotina</taxon>
        <taxon>Agaricomycetes</taxon>
        <taxon>Agaricomycetidae</taxon>
        <taxon>Boletales</taxon>
        <taxon>Coniophorineae</taxon>
        <taxon>Serpulaceae</taxon>
        <taxon>Serpula</taxon>
    </lineage>
</organism>
<protein>
    <submittedName>
        <fullName evidence="1">Uncharacterized protein</fullName>
    </submittedName>
</protein>
<dbReference type="OrthoDB" id="2505969at2759"/>
<keyword evidence="2" id="KW-1185">Reference proteome</keyword>